<evidence type="ECO:0008006" key="3">
    <source>
        <dbReference type="Google" id="ProtNLM"/>
    </source>
</evidence>
<dbReference type="Pfam" id="PF09826">
    <property type="entry name" value="Beta_propel"/>
    <property type="match status" value="1"/>
</dbReference>
<reference evidence="1 2" key="1">
    <citation type="journal article" date="2016" name="Nat. Commun.">
        <title>Thousands of microbial genomes shed light on interconnected biogeochemical processes in an aquifer system.</title>
        <authorList>
            <person name="Anantharaman K."/>
            <person name="Brown C.T."/>
            <person name="Hug L.A."/>
            <person name="Sharon I."/>
            <person name="Castelle C.J."/>
            <person name="Probst A.J."/>
            <person name="Thomas B.C."/>
            <person name="Singh A."/>
            <person name="Wilkins M.J."/>
            <person name="Karaoz U."/>
            <person name="Brodie E.L."/>
            <person name="Williams K.H."/>
            <person name="Hubbard S.S."/>
            <person name="Banfield J.F."/>
        </authorList>
    </citation>
    <scope>NUCLEOTIDE SEQUENCE [LARGE SCALE GENOMIC DNA]</scope>
</reference>
<comment type="caution">
    <text evidence="1">The sequence shown here is derived from an EMBL/GenBank/DDBJ whole genome shotgun (WGS) entry which is preliminary data.</text>
</comment>
<dbReference type="InterPro" id="IPR014441">
    <property type="entry name" value="UCP006425_b-propeller"/>
</dbReference>
<dbReference type="STRING" id="1802500.A2801_04040"/>
<sequence length="645" mass="71299">MRLPGLNLPQQDDGLGRFNSEEEFKTYLSQGSEALSGLGSFGVFSGGSLRNFAAQDLMLAPSAGMGVTGTEASTFAAQPQRVSDTNVQVIGVDEPDIVKTDGNTIYFSSTNYFYDTPLPVEPFIMEDNFITEDRVTSELIPPTPGTYQGPQTKVLKAFPPSELEVTQSINEYGNLLLTDSHLVVFDSNQAGISGYKLGAFDEGPDWEYSPDSNTQMVAARLYNNEIYMVMQTYVYSYSGCPMKVFETGLTVPCTDIWRPNTVVPVDTTFTIVKINPSSGSIIDSVSFVGSSGQSVVYMSQSDIFATYTYYQDLVQFMFGFLNDSGRDIVSPLVLSKIDSLRGLDISNRAKQVELEIIMDQYYSSLPQDEQVRLRNEFANRAQDYLKEHGRDLEQTGIARIAANSLDVAATGSVPGTPLNQFALDEYNENLRIATTVTASGFGNAQSVNDVYVLDAGLNKIGEVLDLGVTERVYSVRFIEDKGYLVTFRQIDPFYVLDLSNPRAPKMAGELKIPGFSSYLHPISKNLILGVGQENQNVKLSLFDVSNPGSPTEVSKYLLDEYWTEVASNHHAFLYDPRHSAFFLPAGQSGYVFSVSDNTLALERVVSDISAQRALYLDDYMYILGDTKVVVVNELDWQDVNSLTLR</sequence>
<proteinExistence type="predicted"/>
<dbReference type="InterPro" id="IPR019198">
    <property type="entry name" value="Beta_propeller_containing"/>
</dbReference>
<dbReference type="AlphaFoldDB" id="A0A1F7YP04"/>
<name>A0A1F7YP04_9BACT</name>
<accession>A0A1F7YP04</accession>
<dbReference type="PIRSF" id="PIRSF006425">
    <property type="entry name" value="UCP006425_WD40"/>
    <property type="match status" value="1"/>
</dbReference>
<organism evidence="1 2">
    <name type="scientific">Candidatus Woesebacteria bacterium RIFCSPHIGHO2_01_FULL_41_10</name>
    <dbReference type="NCBI Taxonomy" id="1802500"/>
    <lineage>
        <taxon>Bacteria</taxon>
        <taxon>Candidatus Woeseibacteriota</taxon>
    </lineage>
</organism>
<gene>
    <name evidence="1" type="ORF">A2801_04040</name>
</gene>
<dbReference type="Proteomes" id="UP000177263">
    <property type="component" value="Unassembled WGS sequence"/>
</dbReference>
<protein>
    <recommendedName>
        <fullName evidence="3">Copper amine oxidase-like N-terminal domain-containing protein</fullName>
    </recommendedName>
</protein>
<evidence type="ECO:0000313" key="2">
    <source>
        <dbReference type="Proteomes" id="UP000177263"/>
    </source>
</evidence>
<evidence type="ECO:0000313" key="1">
    <source>
        <dbReference type="EMBL" id="OGM29022.1"/>
    </source>
</evidence>
<dbReference type="EMBL" id="MGGM01000021">
    <property type="protein sequence ID" value="OGM29022.1"/>
    <property type="molecule type" value="Genomic_DNA"/>
</dbReference>